<protein>
    <submittedName>
        <fullName evidence="1">Uncharacterized protein</fullName>
    </submittedName>
</protein>
<proteinExistence type="predicted"/>
<comment type="caution">
    <text evidence="1">The sequence shown here is derived from an EMBL/GenBank/DDBJ whole genome shotgun (WGS) entry which is preliminary data.</text>
</comment>
<accession>A0A9E3HAW4</accession>
<reference evidence="1" key="1">
    <citation type="submission" date="2021-05" db="EMBL/GenBank/DDBJ databases">
        <authorList>
            <person name="Pietrasiak N."/>
            <person name="Ward R."/>
            <person name="Stajich J.E."/>
            <person name="Kurbessoian T."/>
        </authorList>
    </citation>
    <scope>NUCLEOTIDE SEQUENCE</scope>
    <source>
        <strain evidence="1">HA4357-MV3</strain>
    </source>
</reference>
<gene>
    <name evidence="1" type="ORF">KME28_19885</name>
</gene>
<organism evidence="1 2">
    <name type="scientific">Pelatocladus maniniholoensis HA4357-MV3</name>
    <dbReference type="NCBI Taxonomy" id="1117104"/>
    <lineage>
        <taxon>Bacteria</taxon>
        <taxon>Bacillati</taxon>
        <taxon>Cyanobacteriota</taxon>
        <taxon>Cyanophyceae</taxon>
        <taxon>Nostocales</taxon>
        <taxon>Nostocaceae</taxon>
        <taxon>Pelatocladus</taxon>
    </lineage>
</organism>
<evidence type="ECO:0000313" key="2">
    <source>
        <dbReference type="Proteomes" id="UP000813215"/>
    </source>
</evidence>
<name>A0A9E3HAW4_9NOST</name>
<reference evidence="1" key="2">
    <citation type="journal article" date="2022" name="Microbiol. Resour. Announc.">
        <title>Metagenome Sequencing to Explore Phylogenomics of Terrestrial Cyanobacteria.</title>
        <authorList>
            <person name="Ward R.D."/>
            <person name="Stajich J.E."/>
            <person name="Johansen J.R."/>
            <person name="Huntemann M."/>
            <person name="Clum A."/>
            <person name="Foster B."/>
            <person name="Foster B."/>
            <person name="Roux S."/>
            <person name="Palaniappan K."/>
            <person name="Varghese N."/>
            <person name="Mukherjee S."/>
            <person name="Reddy T.B.K."/>
            <person name="Daum C."/>
            <person name="Copeland A."/>
            <person name="Chen I.A."/>
            <person name="Ivanova N.N."/>
            <person name="Kyrpides N.C."/>
            <person name="Shapiro N."/>
            <person name="Eloe-Fadrosh E.A."/>
            <person name="Pietrasiak N."/>
        </authorList>
    </citation>
    <scope>NUCLEOTIDE SEQUENCE</scope>
    <source>
        <strain evidence="1">HA4357-MV3</strain>
    </source>
</reference>
<dbReference type="AlphaFoldDB" id="A0A9E3HAW4"/>
<evidence type="ECO:0000313" key="1">
    <source>
        <dbReference type="EMBL" id="MBW4433906.1"/>
    </source>
</evidence>
<sequence>MKYQVLDLFFYKQKLSTRFASLEVDKNFYITDTSEQVKRFAYCPQDAIPGKDVRLAFPEFVGLEDLLLSILEGHEKLFILEEIHRFSEQKAEIYIDIYIFRKSRKKENKIYLTILIEDITQRMLLKRKRLQQANEANL</sequence>
<dbReference type="EMBL" id="JAHHHW010000117">
    <property type="protein sequence ID" value="MBW4433906.1"/>
    <property type="molecule type" value="Genomic_DNA"/>
</dbReference>
<dbReference type="Proteomes" id="UP000813215">
    <property type="component" value="Unassembled WGS sequence"/>
</dbReference>